<dbReference type="GO" id="GO:0005634">
    <property type="term" value="C:nucleus"/>
    <property type="evidence" value="ECO:0007669"/>
    <property type="project" value="UniProtKB-SubCell"/>
</dbReference>
<evidence type="ECO:0000256" key="3">
    <source>
        <dbReference type="ARBA" id="ARBA00022801"/>
    </source>
</evidence>
<reference evidence="10 11" key="1">
    <citation type="journal article" date="2018" name="Sci. Rep.">
        <title>Comparative genomics provides insights into the lifestyle and reveals functional heterogeneity of dark septate endophytic fungi.</title>
        <authorList>
            <person name="Knapp D.G."/>
            <person name="Nemeth J.B."/>
            <person name="Barry K."/>
            <person name="Hainaut M."/>
            <person name="Henrissat B."/>
            <person name="Johnson J."/>
            <person name="Kuo A."/>
            <person name="Lim J.H.P."/>
            <person name="Lipzen A."/>
            <person name="Nolan M."/>
            <person name="Ohm R.A."/>
            <person name="Tamas L."/>
            <person name="Grigoriev I.V."/>
            <person name="Spatafora J.W."/>
            <person name="Nagy L.G."/>
            <person name="Kovacs G.M."/>
        </authorList>
    </citation>
    <scope>NUCLEOTIDE SEQUENCE [LARGE SCALE GENOMIC DNA]</scope>
    <source>
        <strain evidence="10 11">DSE2036</strain>
    </source>
</reference>
<feature type="binding site" evidence="7">
    <location>
        <position position="54"/>
    </location>
    <ligand>
        <name>Zn(2+)</name>
        <dbReference type="ChEBI" id="CHEBI:29105"/>
        <note>catalytic</note>
    </ligand>
</feature>
<keyword evidence="6 7" id="KW-0539">Nucleus</keyword>
<dbReference type="Proteomes" id="UP000244855">
    <property type="component" value="Unassembled WGS sequence"/>
</dbReference>
<dbReference type="PANTHER" id="PTHR43114:SF6">
    <property type="entry name" value="ADENINE DEAMINASE"/>
    <property type="match status" value="1"/>
</dbReference>
<keyword evidence="11" id="KW-1185">Reference proteome</keyword>
<evidence type="ECO:0000256" key="7">
    <source>
        <dbReference type="HAMAP-Rule" id="MF_03145"/>
    </source>
</evidence>
<comment type="function">
    <text evidence="7">Catalyzes the hydrolytic deamination of adenine to hypoxanthine. Plays an important role in the purine salvage pathway and in nitrogen catabolism.</text>
</comment>
<evidence type="ECO:0000313" key="11">
    <source>
        <dbReference type="Proteomes" id="UP000244855"/>
    </source>
</evidence>
<accession>A0A2V1E8R2</accession>
<dbReference type="InterPro" id="IPR032466">
    <property type="entry name" value="Metal_Hydrolase"/>
</dbReference>
<keyword evidence="1 7" id="KW-0963">Cytoplasm</keyword>
<sequence>MSNALEDKSRTVLANSNNPSNSPAVRASELSTTNTMCKVPLYDFLSELPKCEHHLHLEGCLTPALLFRLAAKNNIRLPSADENPAYASPEALAKRYEHFDNLEDFLQCYYRAMRALVTEEDFEVLGWEYFTNAHRDGVQHAEVFFDPQSHTSRGVSFKTIVTGFYAACRRAKTEFGITSRLIMCFLRHLPVTSASDTMRAAIDGKYFDAIDEGESPKISALGLDSSEVGFRPELFKEFYLEAEKRNIHRTAHGGEEGDPTYISGALDTLHVERIDHGIRLVEDPELLQQVVKEGIMLTICPLSNLCLQVVKDIRDLLIKEFLAKGVKFSLNSDDPAYFRGYVLNNYLAVQDAFRLSIDDWKVIAQDSVQGSWIGKERKDELLAMIDDCVIKYSSL</sequence>
<dbReference type="AlphaFoldDB" id="A0A2V1E8R2"/>
<evidence type="ECO:0000256" key="8">
    <source>
        <dbReference type="SAM" id="MobiDB-lite"/>
    </source>
</evidence>
<evidence type="ECO:0000256" key="6">
    <source>
        <dbReference type="ARBA" id="ARBA00023242"/>
    </source>
</evidence>
<dbReference type="CDD" id="cd01320">
    <property type="entry name" value="ADA"/>
    <property type="match status" value="1"/>
</dbReference>
<keyword evidence="2 7" id="KW-0479">Metal-binding</keyword>
<dbReference type="GO" id="GO:0043103">
    <property type="term" value="P:hypoxanthine salvage"/>
    <property type="evidence" value="ECO:0007669"/>
    <property type="project" value="UniProtKB-UniRule"/>
</dbReference>
<dbReference type="GO" id="GO:0009117">
    <property type="term" value="P:nucleotide metabolic process"/>
    <property type="evidence" value="ECO:0007669"/>
    <property type="project" value="UniProtKB-KW"/>
</dbReference>
<dbReference type="FunFam" id="3.20.20.140:FF:000039">
    <property type="entry name" value="Adenine deaminase"/>
    <property type="match status" value="1"/>
</dbReference>
<evidence type="ECO:0000259" key="9">
    <source>
        <dbReference type="Pfam" id="PF00962"/>
    </source>
</evidence>
<dbReference type="InterPro" id="IPR006650">
    <property type="entry name" value="A/AMP_deam_AS"/>
</dbReference>
<dbReference type="InterPro" id="IPR006330">
    <property type="entry name" value="Ado/ade_deaminase"/>
</dbReference>
<evidence type="ECO:0000256" key="1">
    <source>
        <dbReference type="ARBA" id="ARBA00022490"/>
    </source>
</evidence>
<evidence type="ECO:0000256" key="4">
    <source>
        <dbReference type="ARBA" id="ARBA00022833"/>
    </source>
</evidence>
<dbReference type="NCBIfam" id="TIGR01430">
    <property type="entry name" value="aden_deam"/>
    <property type="match status" value="1"/>
</dbReference>
<dbReference type="Pfam" id="PF00962">
    <property type="entry name" value="A_deaminase"/>
    <property type="match status" value="1"/>
</dbReference>
<dbReference type="EMBL" id="KZ805313">
    <property type="protein sequence ID" value="PVI05625.1"/>
    <property type="molecule type" value="Genomic_DNA"/>
</dbReference>
<dbReference type="SUPFAM" id="SSF51556">
    <property type="entry name" value="Metallo-dependent hydrolases"/>
    <property type="match status" value="1"/>
</dbReference>
<dbReference type="PANTHER" id="PTHR43114">
    <property type="entry name" value="ADENINE DEAMINASE"/>
    <property type="match status" value="1"/>
</dbReference>
<dbReference type="STRING" id="97972.A0A2V1E8R2"/>
<dbReference type="GO" id="GO:0008270">
    <property type="term" value="F:zinc ion binding"/>
    <property type="evidence" value="ECO:0007669"/>
    <property type="project" value="UniProtKB-UniRule"/>
</dbReference>
<dbReference type="PROSITE" id="PS00485">
    <property type="entry name" value="A_DEAMINASE"/>
    <property type="match status" value="1"/>
</dbReference>
<feature type="site" description="Important for catalytic activity" evidence="7">
    <location>
        <position position="276"/>
    </location>
</feature>
<feature type="binding site" evidence="7">
    <location>
        <position position="333"/>
    </location>
    <ligand>
        <name>Zn(2+)</name>
        <dbReference type="ChEBI" id="CHEBI:29105"/>
        <note>catalytic</note>
    </ligand>
</feature>
<dbReference type="EC" id="3.5.4.2" evidence="7"/>
<keyword evidence="3 7" id="KW-0378">Hydrolase</keyword>
<evidence type="ECO:0000256" key="5">
    <source>
        <dbReference type="ARBA" id="ARBA00023080"/>
    </source>
</evidence>
<dbReference type="GO" id="GO:0009168">
    <property type="term" value="P:purine ribonucleoside monophosphate biosynthetic process"/>
    <property type="evidence" value="ECO:0007669"/>
    <property type="project" value="InterPro"/>
</dbReference>
<dbReference type="InterPro" id="IPR001365">
    <property type="entry name" value="A_deaminase_dom"/>
</dbReference>
<comment type="catalytic activity">
    <reaction evidence="7">
        <text>adenine + H2O + H(+) = hypoxanthine + NH4(+)</text>
        <dbReference type="Rhea" id="RHEA:23688"/>
        <dbReference type="ChEBI" id="CHEBI:15377"/>
        <dbReference type="ChEBI" id="CHEBI:15378"/>
        <dbReference type="ChEBI" id="CHEBI:16708"/>
        <dbReference type="ChEBI" id="CHEBI:17368"/>
        <dbReference type="ChEBI" id="CHEBI:28938"/>
        <dbReference type="EC" id="3.5.4.2"/>
    </reaction>
</comment>
<gene>
    <name evidence="7" type="primary">AAH1</name>
    <name evidence="10" type="ORF">DM02DRAFT_610608</name>
</gene>
<feature type="compositionally biased region" description="Basic and acidic residues" evidence="8">
    <location>
        <begin position="1"/>
        <end position="10"/>
    </location>
</feature>
<feature type="region of interest" description="Disordered" evidence="8">
    <location>
        <begin position="1"/>
        <end position="29"/>
    </location>
</feature>
<feature type="binding site" evidence="7">
    <location>
        <position position="334"/>
    </location>
    <ligand>
        <name>substrate</name>
    </ligand>
</feature>
<feature type="domain" description="Adenosine deaminase" evidence="9">
    <location>
        <begin position="49"/>
        <end position="387"/>
    </location>
</feature>
<organism evidence="10 11">
    <name type="scientific">Periconia macrospinosa</name>
    <dbReference type="NCBI Taxonomy" id="97972"/>
    <lineage>
        <taxon>Eukaryota</taxon>
        <taxon>Fungi</taxon>
        <taxon>Dikarya</taxon>
        <taxon>Ascomycota</taxon>
        <taxon>Pezizomycotina</taxon>
        <taxon>Dothideomycetes</taxon>
        <taxon>Pleosporomycetidae</taxon>
        <taxon>Pleosporales</taxon>
        <taxon>Massarineae</taxon>
        <taxon>Periconiaceae</taxon>
        <taxon>Periconia</taxon>
    </lineage>
</organism>
<dbReference type="GO" id="GO:0000034">
    <property type="term" value="F:adenine deaminase activity"/>
    <property type="evidence" value="ECO:0007669"/>
    <property type="project" value="UniProtKB-UniRule"/>
</dbReference>
<protein>
    <recommendedName>
        <fullName evidence="7">Adenine deaminase</fullName>
        <shortName evidence="7">ADE</shortName>
        <ecNumber evidence="7">3.5.4.2</ecNumber>
    </recommendedName>
    <alternativeName>
        <fullName evidence="7">Adenine aminohydrolase</fullName>
        <shortName evidence="7">AAH</shortName>
    </alternativeName>
</protein>
<keyword evidence="4 7" id="KW-0862">Zinc</keyword>
<comment type="cofactor">
    <cofactor evidence="7">
        <name>Zn(2+)</name>
        <dbReference type="ChEBI" id="CHEBI:29105"/>
    </cofactor>
    <text evidence="7">Binds 1 zinc ion per subunit.</text>
</comment>
<dbReference type="OrthoDB" id="272271at2759"/>
<name>A0A2V1E8R2_9PLEO</name>
<comment type="subcellular location">
    <subcellularLocation>
        <location evidence="7">Cytoplasm</location>
    </subcellularLocation>
    <subcellularLocation>
        <location evidence="7">Nucleus</location>
    </subcellularLocation>
</comment>
<dbReference type="InterPro" id="IPR028892">
    <property type="entry name" value="ADE"/>
</dbReference>
<proteinExistence type="inferred from homology"/>
<keyword evidence="5 7" id="KW-0546">Nucleotide metabolism</keyword>
<feature type="binding site" evidence="7">
    <location>
        <position position="56"/>
    </location>
    <ligand>
        <name>Zn(2+)</name>
        <dbReference type="ChEBI" id="CHEBI:29105"/>
        <note>catalytic</note>
    </ligand>
</feature>
<evidence type="ECO:0000313" key="10">
    <source>
        <dbReference type="EMBL" id="PVI05625.1"/>
    </source>
</evidence>
<comment type="similarity">
    <text evidence="7">Belongs to the metallo-dependent hydrolases superfamily. Adenosine and AMP deaminases family. Adenine deaminase type 2 subfamily.</text>
</comment>
<dbReference type="GO" id="GO:0005829">
    <property type="term" value="C:cytosol"/>
    <property type="evidence" value="ECO:0007669"/>
    <property type="project" value="TreeGrafter"/>
</dbReference>
<dbReference type="GO" id="GO:0006146">
    <property type="term" value="P:adenine catabolic process"/>
    <property type="evidence" value="ECO:0007669"/>
    <property type="project" value="UniProtKB-UniRule"/>
</dbReference>
<dbReference type="Gene3D" id="3.20.20.140">
    <property type="entry name" value="Metal-dependent hydrolases"/>
    <property type="match status" value="1"/>
</dbReference>
<evidence type="ECO:0000256" key="2">
    <source>
        <dbReference type="ARBA" id="ARBA00022723"/>
    </source>
</evidence>
<feature type="active site" description="Proton donor" evidence="7">
    <location>
        <position position="255"/>
    </location>
</feature>
<dbReference type="HAMAP" id="MF_01962">
    <property type="entry name" value="Adenine_deaminase"/>
    <property type="match status" value="1"/>
</dbReference>
<feature type="binding site" evidence="7">
    <location>
        <position position="252"/>
    </location>
    <ligand>
        <name>Zn(2+)</name>
        <dbReference type="ChEBI" id="CHEBI:29105"/>
        <note>catalytic</note>
    </ligand>
</feature>